<sequence length="64" mass="7315">MIYVTKLNNDEIVINADLIEVIEETPNTIITLTTGKKIIVKDSTKEIIDKVITYKRKIGIIEVR</sequence>
<accession>A0A9W6DE13</accession>
<keyword evidence="1" id="KW-0969">Cilium</keyword>
<dbReference type="InterPro" id="IPR009384">
    <property type="entry name" value="SwrD-like"/>
</dbReference>
<reference evidence="1" key="1">
    <citation type="submission" date="2022-06" db="EMBL/GenBank/DDBJ databases">
        <title>Vallitalea longa sp. nov., an anaerobic bacterium isolated from marine sediment.</title>
        <authorList>
            <person name="Hirano S."/>
            <person name="Terahara T."/>
            <person name="Mori K."/>
            <person name="Hamada M."/>
            <person name="Matsumoto R."/>
            <person name="Kobayashi T."/>
        </authorList>
    </citation>
    <scope>NUCLEOTIDE SEQUENCE</scope>
    <source>
        <strain evidence="1">SH18-1</strain>
    </source>
</reference>
<name>A0A9W6DE13_9FIRM</name>
<evidence type="ECO:0000313" key="1">
    <source>
        <dbReference type="EMBL" id="GKX28980.1"/>
    </source>
</evidence>
<gene>
    <name evidence="1" type="primary">FlbD</name>
    <name evidence="1" type="ORF">SH1V18_14600</name>
</gene>
<protein>
    <submittedName>
        <fullName evidence="1">Flagellar protein FlbD</fullName>
    </submittedName>
</protein>
<evidence type="ECO:0000313" key="2">
    <source>
        <dbReference type="Proteomes" id="UP001144256"/>
    </source>
</evidence>
<dbReference type="Pfam" id="PF06289">
    <property type="entry name" value="FlbD"/>
    <property type="match status" value="1"/>
</dbReference>
<dbReference type="Proteomes" id="UP001144256">
    <property type="component" value="Unassembled WGS sequence"/>
</dbReference>
<keyword evidence="1" id="KW-0966">Cell projection</keyword>
<dbReference type="EMBL" id="BRLB01000002">
    <property type="protein sequence ID" value="GKX28980.1"/>
    <property type="molecule type" value="Genomic_DNA"/>
</dbReference>
<dbReference type="PANTHER" id="PTHR39185">
    <property type="entry name" value="SWARMING MOTILITY PROTEIN SWRD"/>
    <property type="match status" value="1"/>
</dbReference>
<keyword evidence="1" id="KW-0282">Flagellum</keyword>
<dbReference type="PANTHER" id="PTHR39185:SF1">
    <property type="entry name" value="SWARMING MOTILITY PROTEIN SWRD"/>
    <property type="match status" value="1"/>
</dbReference>
<keyword evidence="2" id="KW-1185">Reference proteome</keyword>
<comment type="caution">
    <text evidence="1">The sequence shown here is derived from an EMBL/GenBank/DDBJ whole genome shotgun (WGS) entry which is preliminary data.</text>
</comment>
<dbReference type="AlphaFoldDB" id="A0A9W6DE13"/>
<proteinExistence type="predicted"/>
<dbReference type="RefSeq" id="WP_281813999.1">
    <property type="nucleotide sequence ID" value="NZ_BRLB01000002.1"/>
</dbReference>
<organism evidence="1 2">
    <name type="scientific">Vallitalea longa</name>
    <dbReference type="NCBI Taxonomy" id="2936439"/>
    <lineage>
        <taxon>Bacteria</taxon>
        <taxon>Bacillati</taxon>
        <taxon>Bacillota</taxon>
        <taxon>Clostridia</taxon>
        <taxon>Lachnospirales</taxon>
        <taxon>Vallitaleaceae</taxon>
        <taxon>Vallitalea</taxon>
    </lineage>
</organism>